<comment type="caution">
    <text evidence="3">The sequence shown here is derived from an EMBL/GenBank/DDBJ whole genome shotgun (WGS) entry which is preliminary data.</text>
</comment>
<proteinExistence type="predicted"/>
<dbReference type="Proteomes" id="UP001319180">
    <property type="component" value="Unassembled WGS sequence"/>
</dbReference>
<keyword evidence="4" id="KW-1185">Reference proteome</keyword>
<dbReference type="InterPro" id="IPR001789">
    <property type="entry name" value="Sig_transdc_resp-reg_receiver"/>
</dbReference>
<name>A0AAP2D8A4_9BACT</name>
<feature type="domain" description="Response regulatory" evidence="2">
    <location>
        <begin position="14"/>
        <end position="134"/>
    </location>
</feature>
<dbReference type="InterPro" id="IPR011006">
    <property type="entry name" value="CheY-like_superfamily"/>
</dbReference>
<evidence type="ECO:0000256" key="1">
    <source>
        <dbReference type="PROSITE-ProRule" id="PRU00169"/>
    </source>
</evidence>
<comment type="caution">
    <text evidence="1">Lacks conserved residue(s) required for the propagation of feature annotation.</text>
</comment>
<evidence type="ECO:0000313" key="3">
    <source>
        <dbReference type="EMBL" id="MBT1686441.1"/>
    </source>
</evidence>
<dbReference type="RefSeq" id="WP_254089678.1">
    <property type="nucleotide sequence ID" value="NZ_JAHESC010000008.1"/>
</dbReference>
<organism evidence="3 4">
    <name type="scientific">Dawidia soli</name>
    <dbReference type="NCBI Taxonomy" id="2782352"/>
    <lineage>
        <taxon>Bacteria</taxon>
        <taxon>Pseudomonadati</taxon>
        <taxon>Bacteroidota</taxon>
        <taxon>Cytophagia</taxon>
        <taxon>Cytophagales</taxon>
        <taxon>Chryseotaleaceae</taxon>
        <taxon>Dawidia</taxon>
    </lineage>
</organism>
<protein>
    <recommendedName>
        <fullName evidence="2">Response regulatory domain-containing protein</fullName>
    </recommendedName>
</protein>
<dbReference type="Gene3D" id="3.40.50.2300">
    <property type="match status" value="1"/>
</dbReference>
<dbReference type="EMBL" id="JAHESC010000008">
    <property type="protein sequence ID" value="MBT1686441.1"/>
    <property type="molecule type" value="Genomic_DNA"/>
</dbReference>
<evidence type="ECO:0000259" key="2">
    <source>
        <dbReference type="PROSITE" id="PS50110"/>
    </source>
</evidence>
<evidence type="ECO:0000313" key="4">
    <source>
        <dbReference type="Proteomes" id="UP001319180"/>
    </source>
</evidence>
<accession>A0AAP2D8A4</accession>
<dbReference type="GO" id="GO:0000160">
    <property type="term" value="P:phosphorelay signal transduction system"/>
    <property type="evidence" value="ECO:0007669"/>
    <property type="project" value="InterPro"/>
</dbReference>
<dbReference type="AlphaFoldDB" id="A0AAP2D8A4"/>
<dbReference type="SUPFAM" id="SSF52172">
    <property type="entry name" value="CheY-like"/>
    <property type="match status" value="1"/>
</dbReference>
<sequence length="143" mass="16318">MKRKDKKSIGTGRSFLFINSNPVQQFIFIEAIAAIAPTTQLFLAEDAMEALDVMVEKGLIPDIIMIEFKMKRINALTFLREIKKICSLQNVPVIVHSRRPATRHIDELKALGAHGLYFKSYDYKGVCNVINIFVQERFSICLN</sequence>
<gene>
    <name evidence="3" type="ORF">KK078_07745</name>
</gene>
<dbReference type="PROSITE" id="PS50110">
    <property type="entry name" value="RESPONSE_REGULATORY"/>
    <property type="match status" value="1"/>
</dbReference>
<reference evidence="3 4" key="1">
    <citation type="submission" date="2021-05" db="EMBL/GenBank/DDBJ databases">
        <title>A Polyphasic approach of four new species of the genus Ohtaekwangia: Ohtaekwangia histidinii sp. nov., Ohtaekwangia cretensis sp. nov., Ohtaekwangia indiensis sp. nov., Ohtaekwangia reichenbachii sp. nov. from diverse environment.</title>
        <authorList>
            <person name="Octaviana S."/>
        </authorList>
    </citation>
    <scope>NUCLEOTIDE SEQUENCE [LARGE SCALE GENOMIC DNA]</scope>
    <source>
        <strain evidence="3 4">PWU37</strain>
    </source>
</reference>